<dbReference type="Proteomes" id="UP000542776">
    <property type="component" value="Unassembled WGS sequence"/>
</dbReference>
<reference evidence="2 3" key="1">
    <citation type="submission" date="2020-08" db="EMBL/GenBank/DDBJ databases">
        <title>Genomic Encyclopedia of Type Strains, Phase IV (KMG-IV): sequencing the most valuable type-strain genomes for metagenomic binning, comparative biology and taxonomic classification.</title>
        <authorList>
            <person name="Goeker M."/>
        </authorList>
    </citation>
    <scope>NUCLEOTIDE SEQUENCE [LARGE SCALE GENOMIC DNA]</scope>
    <source>
        <strain evidence="2 3">DSM 102238</strain>
    </source>
</reference>
<organism evidence="2 3">
    <name type="scientific">Aureimonas pseudogalii</name>
    <dbReference type="NCBI Taxonomy" id="1744844"/>
    <lineage>
        <taxon>Bacteria</taxon>
        <taxon>Pseudomonadati</taxon>
        <taxon>Pseudomonadota</taxon>
        <taxon>Alphaproteobacteria</taxon>
        <taxon>Hyphomicrobiales</taxon>
        <taxon>Aurantimonadaceae</taxon>
        <taxon>Aureimonas</taxon>
    </lineage>
</organism>
<feature type="transmembrane region" description="Helical" evidence="1">
    <location>
        <begin position="100"/>
        <end position="121"/>
    </location>
</feature>
<gene>
    <name evidence="2" type="ORF">GGR04_003895</name>
</gene>
<feature type="transmembrane region" description="Helical" evidence="1">
    <location>
        <begin position="76"/>
        <end position="94"/>
    </location>
</feature>
<evidence type="ECO:0000256" key="1">
    <source>
        <dbReference type="SAM" id="Phobius"/>
    </source>
</evidence>
<comment type="caution">
    <text evidence="2">The sequence shown here is derived from an EMBL/GenBank/DDBJ whole genome shotgun (WGS) entry which is preliminary data.</text>
</comment>
<sequence length="138" mass="14301">MARTAAGIARFTLVEAVSVIAGAMVGTLAVAFFGWLFLSIDFASIAAAPAHYVLALVTVAIFAALYAYLPGTPATLASLAVGILLPTVIAKFAFDSVQTLGTVLLLNLVFALVALSVYRFVHASGLVRRAAADVTDRT</sequence>
<name>A0A7W6H7L0_9HYPH</name>
<keyword evidence="3" id="KW-1185">Reference proteome</keyword>
<evidence type="ECO:0000313" key="3">
    <source>
        <dbReference type="Proteomes" id="UP000542776"/>
    </source>
</evidence>
<evidence type="ECO:0000313" key="2">
    <source>
        <dbReference type="EMBL" id="MBB4000021.1"/>
    </source>
</evidence>
<proteinExistence type="predicted"/>
<keyword evidence="1" id="KW-0472">Membrane</keyword>
<dbReference type="RefSeq" id="WP_183201525.1">
    <property type="nucleotide sequence ID" value="NZ_JACIEK010000014.1"/>
</dbReference>
<accession>A0A7W6H7L0</accession>
<keyword evidence="1" id="KW-0812">Transmembrane</keyword>
<protein>
    <submittedName>
        <fullName evidence="2">Uncharacterized protein</fullName>
    </submittedName>
</protein>
<dbReference type="AlphaFoldDB" id="A0A7W6H7L0"/>
<keyword evidence="1" id="KW-1133">Transmembrane helix</keyword>
<dbReference type="EMBL" id="JACIEK010000014">
    <property type="protein sequence ID" value="MBB4000021.1"/>
    <property type="molecule type" value="Genomic_DNA"/>
</dbReference>
<feature type="transmembrane region" description="Helical" evidence="1">
    <location>
        <begin position="12"/>
        <end position="38"/>
    </location>
</feature>
<feature type="transmembrane region" description="Helical" evidence="1">
    <location>
        <begin position="50"/>
        <end position="69"/>
    </location>
</feature>